<evidence type="ECO:0000256" key="1">
    <source>
        <dbReference type="ARBA" id="ARBA00022801"/>
    </source>
</evidence>
<keyword evidence="5" id="KW-1185">Reference proteome</keyword>
<evidence type="ECO:0000259" key="2">
    <source>
        <dbReference type="SMART" id="SM00849"/>
    </source>
</evidence>
<protein>
    <recommendedName>
        <fullName evidence="6">Metallo-beta-lactamase family protein</fullName>
    </recommendedName>
</protein>
<dbReference type="InterPro" id="IPR036866">
    <property type="entry name" value="RibonucZ/Hydroxyglut_hydro"/>
</dbReference>
<comment type="caution">
    <text evidence="4">The sequence shown here is derived from an EMBL/GenBank/DDBJ whole genome shotgun (WGS) entry which is preliminary data.</text>
</comment>
<reference evidence="4 5" key="1">
    <citation type="journal article" date="2012" name="J. Bacteriol.">
        <title>Draft Genome Sequence of Agrobacterium albertimagni Strain AOL15.</title>
        <authorList>
            <person name="Trimble W.L."/>
            <person name="Phung le T."/>
            <person name="Meyer F."/>
            <person name="Gilbert J.A."/>
            <person name="Silver S."/>
        </authorList>
    </citation>
    <scope>NUCLEOTIDE SEQUENCE [LARGE SCALE GENOMIC DNA]</scope>
    <source>
        <strain evidence="4 5">AOL15</strain>
    </source>
</reference>
<name>K2Q2D5_9HYPH</name>
<evidence type="ECO:0000313" key="4">
    <source>
        <dbReference type="EMBL" id="EKF57884.1"/>
    </source>
</evidence>
<dbReference type="Gene3D" id="3.60.15.10">
    <property type="entry name" value="Ribonuclease Z/Hydroxyacylglutathione hydrolase-like"/>
    <property type="match status" value="1"/>
</dbReference>
<dbReference type="InterPro" id="IPR001279">
    <property type="entry name" value="Metallo-B-lactamas"/>
</dbReference>
<dbReference type="PANTHER" id="PTHR11203">
    <property type="entry name" value="CLEAVAGE AND POLYADENYLATION SPECIFICITY FACTOR FAMILY MEMBER"/>
    <property type="match status" value="1"/>
</dbReference>
<dbReference type="Proteomes" id="UP000007123">
    <property type="component" value="Unassembled WGS sequence"/>
</dbReference>
<sequence>MVWEDKMMHTQPRLSFHGAAGTVTGSCFSLEANGRHILIDCGMFQGSKSEKQLNYRAFPFDPRQIDAVILTHAHIDHSGLLPKLVKHGYAGPIYATRGTIDLCSVMLPDSAHIQEVEVDQLNRRNRRRAREVIEPIYTAEDAEATLTQFRPVALRQWQDLGYDIRICFWNAGHLLGSASVEIEISGEAGRRLLFSGDLGPAFKLLQTDPEAPQGWDYVICESTYGDRDRIDTTDAMRRQILQDEVNAAAQHQDGALIIPSFAVERTQELLADLVFLMEEKKILECPVIIDSPLATRATEIFKAHSGELDNGDLLERAIRSRFVRFTESVEQSKALDFVKGFHIVIAASGMCEAGRIRHRLKNWLWREEGTVLLVGFQAAGTLGRILQDGATTAKIQGEEIAVRARIRSIDVYSGHADGAELLAWLAARQPIREAIFLVHGEDQALAAMKERAAAVMGEHRIFVPHIDSTFRLDADGPVDLSTFVPPPRLDPAQAGHRDWNNDYQSLILDLQAQLRMAADDKARRAIVRKIRRALED</sequence>
<dbReference type="EMBL" id="ALJF01000015">
    <property type="protein sequence ID" value="EKF57884.1"/>
    <property type="molecule type" value="Genomic_DNA"/>
</dbReference>
<dbReference type="InterPro" id="IPR022712">
    <property type="entry name" value="Beta_Casp"/>
</dbReference>
<feature type="domain" description="Beta-Casp" evidence="3">
    <location>
        <begin position="266"/>
        <end position="386"/>
    </location>
</feature>
<dbReference type="SMART" id="SM00849">
    <property type="entry name" value="Lactamase_B"/>
    <property type="match status" value="1"/>
</dbReference>
<accession>K2Q2D5</accession>
<feature type="domain" description="Metallo-beta-lactamase" evidence="2">
    <location>
        <begin position="24"/>
        <end position="251"/>
    </location>
</feature>
<dbReference type="InterPro" id="IPR011108">
    <property type="entry name" value="RMMBL"/>
</dbReference>
<dbReference type="Pfam" id="PF07521">
    <property type="entry name" value="RMMBL"/>
    <property type="match status" value="1"/>
</dbReference>
<dbReference type="PATRIC" id="fig|1156935.5.peg.3885"/>
<dbReference type="STRING" id="1156935.QWE_19103"/>
<evidence type="ECO:0000313" key="5">
    <source>
        <dbReference type="Proteomes" id="UP000007123"/>
    </source>
</evidence>
<dbReference type="Pfam" id="PF10996">
    <property type="entry name" value="Beta-Casp"/>
    <property type="match status" value="1"/>
</dbReference>
<dbReference type="GO" id="GO:0016787">
    <property type="term" value="F:hydrolase activity"/>
    <property type="evidence" value="ECO:0007669"/>
    <property type="project" value="UniProtKB-KW"/>
</dbReference>
<dbReference type="PROSITE" id="PS51257">
    <property type="entry name" value="PROKAR_LIPOPROTEIN"/>
    <property type="match status" value="1"/>
</dbReference>
<evidence type="ECO:0000259" key="3">
    <source>
        <dbReference type="SMART" id="SM01027"/>
    </source>
</evidence>
<dbReference type="SMART" id="SM01027">
    <property type="entry name" value="Beta-Casp"/>
    <property type="match status" value="1"/>
</dbReference>
<dbReference type="GO" id="GO:0004521">
    <property type="term" value="F:RNA endonuclease activity"/>
    <property type="evidence" value="ECO:0007669"/>
    <property type="project" value="TreeGrafter"/>
</dbReference>
<dbReference type="eggNOG" id="COG1236">
    <property type="taxonomic scope" value="Bacteria"/>
</dbReference>
<organism evidence="4 5">
    <name type="scientific">Agrobacterium albertimagni AOL15</name>
    <dbReference type="NCBI Taxonomy" id="1156935"/>
    <lineage>
        <taxon>Bacteria</taxon>
        <taxon>Pseudomonadati</taxon>
        <taxon>Pseudomonadota</taxon>
        <taxon>Alphaproteobacteria</taxon>
        <taxon>Hyphomicrobiales</taxon>
        <taxon>Rhizobiaceae</taxon>
        <taxon>Rhizobium/Agrobacterium group</taxon>
        <taxon>Agrobacterium</taxon>
    </lineage>
</organism>
<dbReference type="Gene3D" id="3.40.50.10890">
    <property type="match status" value="1"/>
</dbReference>
<proteinExistence type="predicted"/>
<dbReference type="AlphaFoldDB" id="K2Q2D5"/>
<dbReference type="PANTHER" id="PTHR11203:SF37">
    <property type="entry name" value="INTEGRATOR COMPLEX SUBUNIT 11"/>
    <property type="match status" value="1"/>
</dbReference>
<dbReference type="Pfam" id="PF00753">
    <property type="entry name" value="Lactamase_B"/>
    <property type="match status" value="1"/>
</dbReference>
<gene>
    <name evidence="4" type="ORF">QWE_19103</name>
</gene>
<keyword evidence="1" id="KW-0378">Hydrolase</keyword>
<dbReference type="CDD" id="cd16295">
    <property type="entry name" value="TTHA0252-CPSF-like_MBL-fold"/>
    <property type="match status" value="1"/>
</dbReference>
<evidence type="ECO:0008006" key="6">
    <source>
        <dbReference type="Google" id="ProtNLM"/>
    </source>
</evidence>
<dbReference type="SUPFAM" id="SSF56281">
    <property type="entry name" value="Metallo-hydrolase/oxidoreductase"/>
    <property type="match status" value="1"/>
</dbReference>
<dbReference type="InterPro" id="IPR050698">
    <property type="entry name" value="MBL"/>
</dbReference>